<dbReference type="OMA" id="DEECKIM"/>
<proteinExistence type="predicted"/>
<keyword evidence="1" id="KW-0472">Membrane</keyword>
<reference evidence="2" key="1">
    <citation type="submission" date="2021-01" db="EMBL/GenBank/DDBJ databases">
        <authorList>
            <consortium name="Genoscope - CEA"/>
            <person name="William W."/>
        </authorList>
    </citation>
    <scope>NUCLEOTIDE SEQUENCE</scope>
</reference>
<accession>A0A8S1TET0</accession>
<evidence type="ECO:0000256" key="1">
    <source>
        <dbReference type="SAM" id="Phobius"/>
    </source>
</evidence>
<organism evidence="2 3">
    <name type="scientific">Paramecium octaurelia</name>
    <dbReference type="NCBI Taxonomy" id="43137"/>
    <lineage>
        <taxon>Eukaryota</taxon>
        <taxon>Sar</taxon>
        <taxon>Alveolata</taxon>
        <taxon>Ciliophora</taxon>
        <taxon>Intramacronucleata</taxon>
        <taxon>Oligohymenophorea</taxon>
        <taxon>Peniculida</taxon>
        <taxon>Parameciidae</taxon>
        <taxon>Paramecium</taxon>
    </lineage>
</organism>
<feature type="transmembrane region" description="Helical" evidence="1">
    <location>
        <begin position="132"/>
        <end position="154"/>
    </location>
</feature>
<protein>
    <recommendedName>
        <fullName evidence="4">Transmembrane protein</fullName>
    </recommendedName>
</protein>
<name>A0A8S1TET0_PAROT</name>
<dbReference type="EMBL" id="CAJJDP010000022">
    <property type="protein sequence ID" value="CAD8149519.1"/>
    <property type="molecule type" value="Genomic_DNA"/>
</dbReference>
<keyword evidence="1" id="KW-1133">Transmembrane helix</keyword>
<feature type="transmembrane region" description="Helical" evidence="1">
    <location>
        <begin position="27"/>
        <end position="47"/>
    </location>
</feature>
<comment type="caution">
    <text evidence="2">The sequence shown here is derived from an EMBL/GenBank/DDBJ whole genome shotgun (WGS) entry which is preliminary data.</text>
</comment>
<evidence type="ECO:0000313" key="2">
    <source>
        <dbReference type="EMBL" id="CAD8149519.1"/>
    </source>
</evidence>
<keyword evidence="1" id="KW-0812">Transmembrane</keyword>
<feature type="transmembrane region" description="Helical" evidence="1">
    <location>
        <begin position="59"/>
        <end position="79"/>
    </location>
</feature>
<sequence length="162" mass="19091">MNTEYQQQELELSRQSQSRLKDTDNQLFSIVFAIIYNCILGFLFCLFRHLYYDEECKIMNLWSLLTEIFLFSVAIYKLAIELPVYYKAQGRWKQNLFEIMEKVEFVLSIIVLIGLSYAYLQFEDCNGLRSFVLCYLIVTYLVLGIYLVSLLLLITNKSHNSG</sequence>
<dbReference type="Proteomes" id="UP000683925">
    <property type="component" value="Unassembled WGS sequence"/>
</dbReference>
<dbReference type="AlphaFoldDB" id="A0A8S1TET0"/>
<keyword evidence="3" id="KW-1185">Reference proteome</keyword>
<evidence type="ECO:0000313" key="3">
    <source>
        <dbReference type="Proteomes" id="UP000683925"/>
    </source>
</evidence>
<evidence type="ECO:0008006" key="4">
    <source>
        <dbReference type="Google" id="ProtNLM"/>
    </source>
</evidence>
<dbReference type="OrthoDB" id="10364853at2759"/>
<gene>
    <name evidence="2" type="ORF">POCTA_138.1.T0220271</name>
</gene>
<feature type="transmembrane region" description="Helical" evidence="1">
    <location>
        <begin position="99"/>
        <end position="120"/>
    </location>
</feature>